<feature type="domain" description="N-acetyltransferase" evidence="3">
    <location>
        <begin position="9"/>
        <end position="148"/>
    </location>
</feature>
<dbReference type="InterPro" id="IPR000182">
    <property type="entry name" value="GNAT_dom"/>
</dbReference>
<keyword evidence="1 4" id="KW-0808">Transferase</keyword>
<dbReference type="Pfam" id="PF00583">
    <property type="entry name" value="Acetyltransf_1"/>
    <property type="match status" value="1"/>
</dbReference>
<dbReference type="InterPro" id="IPR016181">
    <property type="entry name" value="Acyl_CoA_acyltransferase"/>
</dbReference>
<keyword evidence="5" id="KW-1185">Reference proteome</keyword>
<dbReference type="SUPFAM" id="SSF55729">
    <property type="entry name" value="Acyl-CoA N-acyltransferases (Nat)"/>
    <property type="match status" value="1"/>
</dbReference>
<dbReference type="PANTHER" id="PTHR43877">
    <property type="entry name" value="AMINOALKYLPHOSPHONATE N-ACETYLTRANSFERASE-RELATED-RELATED"/>
    <property type="match status" value="1"/>
</dbReference>
<evidence type="ECO:0000259" key="3">
    <source>
        <dbReference type="PROSITE" id="PS51186"/>
    </source>
</evidence>
<dbReference type="OrthoDB" id="9789603at2"/>
<dbReference type="PANTHER" id="PTHR43877:SF2">
    <property type="entry name" value="AMINOALKYLPHOSPHONATE N-ACETYLTRANSFERASE-RELATED"/>
    <property type="match status" value="1"/>
</dbReference>
<accession>A0A261UYD3</accession>
<dbReference type="Proteomes" id="UP000215767">
    <property type="component" value="Unassembled WGS sequence"/>
</dbReference>
<organism evidence="4 5">
    <name type="scientific">Bordetella genomosp. 11</name>
    <dbReference type="NCBI Taxonomy" id="1416808"/>
    <lineage>
        <taxon>Bacteria</taxon>
        <taxon>Pseudomonadati</taxon>
        <taxon>Pseudomonadota</taxon>
        <taxon>Betaproteobacteria</taxon>
        <taxon>Burkholderiales</taxon>
        <taxon>Alcaligenaceae</taxon>
        <taxon>Bordetella</taxon>
    </lineage>
</organism>
<protein>
    <submittedName>
        <fullName evidence="4">GNAT family N-acetyltransferase</fullName>
    </submittedName>
</protein>
<keyword evidence="2" id="KW-0012">Acyltransferase</keyword>
<evidence type="ECO:0000313" key="5">
    <source>
        <dbReference type="Proteomes" id="UP000215767"/>
    </source>
</evidence>
<dbReference type="CDD" id="cd04301">
    <property type="entry name" value="NAT_SF"/>
    <property type="match status" value="1"/>
</dbReference>
<evidence type="ECO:0000256" key="1">
    <source>
        <dbReference type="ARBA" id="ARBA00022679"/>
    </source>
</evidence>
<dbReference type="RefSeq" id="WP_094840086.1">
    <property type="nucleotide sequence ID" value="NZ_NEVS01000001.1"/>
</dbReference>
<dbReference type="AlphaFoldDB" id="A0A261UYD3"/>
<dbReference type="GO" id="GO:0016747">
    <property type="term" value="F:acyltransferase activity, transferring groups other than amino-acyl groups"/>
    <property type="evidence" value="ECO:0007669"/>
    <property type="project" value="InterPro"/>
</dbReference>
<proteinExistence type="predicted"/>
<sequence>MDGINTKVEVVSNDTPEIVEAFARLLPQLSRSAPPLTLEPLDRIVSSPSNTVFIARSGSSGQIVGTLTLVLMRIPTGLRAWIEDVVVDQMTRGTGAGRALVQAALDHAGRVQARTVDLTSNPTRIAAHKLYEKAGFSIRETRVYRYQP</sequence>
<evidence type="ECO:0000313" key="4">
    <source>
        <dbReference type="EMBL" id="OZI66889.1"/>
    </source>
</evidence>
<dbReference type="PROSITE" id="PS51186">
    <property type="entry name" value="GNAT"/>
    <property type="match status" value="1"/>
</dbReference>
<dbReference type="EMBL" id="NEVS01000001">
    <property type="protein sequence ID" value="OZI66889.1"/>
    <property type="molecule type" value="Genomic_DNA"/>
</dbReference>
<reference evidence="5" key="1">
    <citation type="submission" date="2017-05" db="EMBL/GenBank/DDBJ databases">
        <title>Complete and WGS of Bordetella genogroups.</title>
        <authorList>
            <person name="Spilker T."/>
            <person name="Lipuma J."/>
        </authorList>
    </citation>
    <scope>NUCLEOTIDE SEQUENCE [LARGE SCALE GENOMIC DNA]</scope>
    <source>
        <strain evidence="5">AU8856</strain>
    </source>
</reference>
<dbReference type="Gene3D" id="3.40.630.30">
    <property type="match status" value="1"/>
</dbReference>
<gene>
    <name evidence="4" type="ORF">CAL28_03995</name>
</gene>
<evidence type="ECO:0000256" key="2">
    <source>
        <dbReference type="ARBA" id="ARBA00023315"/>
    </source>
</evidence>
<comment type="caution">
    <text evidence="4">The sequence shown here is derived from an EMBL/GenBank/DDBJ whole genome shotgun (WGS) entry which is preliminary data.</text>
</comment>
<name>A0A261UYD3_9BORD</name>
<dbReference type="InterPro" id="IPR050832">
    <property type="entry name" value="Bact_Acetyltransf"/>
</dbReference>